<dbReference type="InterPro" id="IPR039418">
    <property type="entry name" value="LexA-like"/>
</dbReference>
<dbReference type="Gene3D" id="2.10.109.10">
    <property type="entry name" value="Umud Fragment, subunit A"/>
    <property type="match status" value="1"/>
</dbReference>
<dbReference type="InterPro" id="IPR001387">
    <property type="entry name" value="Cro/C1-type_HTH"/>
</dbReference>
<reference evidence="5" key="1">
    <citation type="submission" date="2021-05" db="EMBL/GenBank/DDBJ databases">
        <title>Molecular characterization for Shewanella algae harboring chromosomal blaOXA-55-like strains isolated from clinical and environment sample.</title>
        <authorList>
            <person name="Ohama Y."/>
            <person name="Aoki K."/>
            <person name="Harada S."/>
            <person name="Moriya K."/>
            <person name="Ishii Y."/>
            <person name="Tateda K."/>
        </authorList>
    </citation>
    <scope>NUCLEOTIDE SEQUENCE</scope>
    <source>
        <strain evidence="5">JCM 11563</strain>
    </source>
</reference>
<dbReference type="CDD" id="cd06529">
    <property type="entry name" value="S24_LexA-like"/>
    <property type="match status" value="1"/>
</dbReference>
<dbReference type="Proteomes" id="UP000887104">
    <property type="component" value="Unassembled WGS sequence"/>
</dbReference>
<dbReference type="GO" id="GO:0003677">
    <property type="term" value="F:DNA binding"/>
    <property type="evidence" value="ECO:0007669"/>
    <property type="project" value="UniProtKB-KW"/>
</dbReference>
<accession>A0ABQ4PLE9</accession>
<keyword evidence="2 5" id="KW-0238">DNA-binding</keyword>
<sequence length="223" mass="25644">MSENHIAANVKWLRVNAGLSQEELAEKINVTKSTISQWERGLFQPKHRHINALAQYFNVSTNSLIVGDAEGFNAREQANLNSECDCYDELKKIRYLSSTYVAAGIGCSNSEDYEHELIHIKELPYKKNYNELLCLNVSGDSMEPVLQNGSLLVIDTANKEIVDGSMYVFVQEDVLRVKLFSYEKNMLKVESYNERYKDEYYENDEQFSIHIVGKVVFYATKLE</sequence>
<evidence type="ECO:0000313" key="6">
    <source>
        <dbReference type="Proteomes" id="UP000887104"/>
    </source>
</evidence>
<dbReference type="PANTHER" id="PTHR40661">
    <property type="match status" value="1"/>
</dbReference>
<dbReference type="Gene3D" id="1.10.260.40">
    <property type="entry name" value="lambda repressor-like DNA-binding domains"/>
    <property type="match status" value="1"/>
</dbReference>
<organism evidence="5 6">
    <name type="scientific">Shewanella sairae</name>
    <dbReference type="NCBI Taxonomy" id="190310"/>
    <lineage>
        <taxon>Bacteria</taxon>
        <taxon>Pseudomonadati</taxon>
        <taxon>Pseudomonadota</taxon>
        <taxon>Gammaproteobacteria</taxon>
        <taxon>Alteromonadales</taxon>
        <taxon>Shewanellaceae</taxon>
        <taxon>Shewanella</taxon>
    </lineage>
</organism>
<evidence type="ECO:0000313" key="5">
    <source>
        <dbReference type="EMBL" id="GIU48894.1"/>
    </source>
</evidence>
<dbReference type="SMART" id="SM00530">
    <property type="entry name" value="HTH_XRE"/>
    <property type="match status" value="1"/>
</dbReference>
<keyword evidence="1" id="KW-0805">Transcription regulation</keyword>
<evidence type="ECO:0000256" key="3">
    <source>
        <dbReference type="ARBA" id="ARBA00023163"/>
    </source>
</evidence>
<dbReference type="PROSITE" id="PS50943">
    <property type="entry name" value="HTH_CROC1"/>
    <property type="match status" value="1"/>
</dbReference>
<dbReference type="PANTHER" id="PTHR40661:SF1">
    <property type="entry name" value="HTH CRO_C1-TYPE DOMAIN-CONTAINING PROTEIN"/>
    <property type="match status" value="1"/>
</dbReference>
<protein>
    <submittedName>
        <fullName evidence="5">DNA-binding protein RDGA</fullName>
    </submittedName>
</protein>
<gene>
    <name evidence="5" type="ORF">TUM4438_31320</name>
</gene>
<comment type="caution">
    <text evidence="5">The sequence shown here is derived from an EMBL/GenBank/DDBJ whole genome shotgun (WGS) entry which is preliminary data.</text>
</comment>
<dbReference type="InterPro" id="IPR010982">
    <property type="entry name" value="Lambda_DNA-bd_dom_sf"/>
</dbReference>
<dbReference type="RefSeq" id="WP_220782106.1">
    <property type="nucleotide sequence ID" value="NZ_BPEY01000062.1"/>
</dbReference>
<keyword evidence="6" id="KW-1185">Reference proteome</keyword>
<evidence type="ECO:0000259" key="4">
    <source>
        <dbReference type="PROSITE" id="PS50943"/>
    </source>
</evidence>
<dbReference type="InterPro" id="IPR015927">
    <property type="entry name" value="Peptidase_S24_S26A/B/C"/>
</dbReference>
<evidence type="ECO:0000256" key="2">
    <source>
        <dbReference type="ARBA" id="ARBA00023125"/>
    </source>
</evidence>
<keyword evidence="3" id="KW-0804">Transcription</keyword>
<proteinExistence type="predicted"/>
<dbReference type="Pfam" id="PF01381">
    <property type="entry name" value="HTH_3"/>
    <property type="match status" value="1"/>
</dbReference>
<dbReference type="Pfam" id="PF00717">
    <property type="entry name" value="Peptidase_S24"/>
    <property type="match status" value="1"/>
</dbReference>
<dbReference type="CDD" id="cd00093">
    <property type="entry name" value="HTH_XRE"/>
    <property type="match status" value="1"/>
</dbReference>
<name>A0ABQ4PLE9_9GAMM</name>
<dbReference type="InterPro" id="IPR036286">
    <property type="entry name" value="LexA/Signal_pep-like_sf"/>
</dbReference>
<feature type="domain" description="HTH cro/C1-type" evidence="4">
    <location>
        <begin position="10"/>
        <end position="64"/>
    </location>
</feature>
<dbReference type="SUPFAM" id="SSF47413">
    <property type="entry name" value="lambda repressor-like DNA-binding domains"/>
    <property type="match status" value="1"/>
</dbReference>
<dbReference type="EMBL" id="BPEY01000062">
    <property type="protein sequence ID" value="GIU48894.1"/>
    <property type="molecule type" value="Genomic_DNA"/>
</dbReference>
<dbReference type="SUPFAM" id="SSF51306">
    <property type="entry name" value="LexA/Signal peptidase"/>
    <property type="match status" value="1"/>
</dbReference>
<evidence type="ECO:0000256" key="1">
    <source>
        <dbReference type="ARBA" id="ARBA00023015"/>
    </source>
</evidence>